<dbReference type="PROSITE" id="PS50929">
    <property type="entry name" value="ABC_TM1F"/>
    <property type="match status" value="1"/>
</dbReference>
<evidence type="ECO:0000256" key="2">
    <source>
        <dbReference type="ARBA" id="ARBA00022692"/>
    </source>
</evidence>
<evidence type="ECO:0000259" key="8">
    <source>
        <dbReference type="PROSITE" id="PS50893"/>
    </source>
</evidence>
<dbReference type="Gene3D" id="1.20.1560.10">
    <property type="entry name" value="ABC transporter type 1, transmembrane domain"/>
    <property type="match status" value="1"/>
</dbReference>
<dbReference type="InterPro" id="IPR036640">
    <property type="entry name" value="ABC1_TM_sf"/>
</dbReference>
<reference evidence="10 11" key="1">
    <citation type="submission" date="2015-01" db="EMBL/GenBank/DDBJ databases">
        <title>Comparative genomics of the lactic acid bacteria isolated from the honey bee gut.</title>
        <authorList>
            <person name="Ellegaard K.M."/>
            <person name="Tamarit D."/>
            <person name="Javelind E."/>
            <person name="Olofsson T."/>
            <person name="Andersson S.G."/>
            <person name="Vasquez A."/>
        </authorList>
    </citation>
    <scope>NUCLEOTIDE SEQUENCE [LARGE SCALE GENOMIC DNA]</scope>
    <source>
        <strain evidence="10 11">Hma8</strain>
        <plasmid evidence="10">pHma8p1</plasmid>
    </source>
</reference>
<dbReference type="Pfam" id="PF00664">
    <property type="entry name" value="ABC_membrane"/>
    <property type="match status" value="1"/>
</dbReference>
<dbReference type="PANTHER" id="PTHR24221">
    <property type="entry name" value="ATP-BINDING CASSETTE SUB-FAMILY B"/>
    <property type="match status" value="1"/>
</dbReference>
<dbReference type="SUPFAM" id="SSF90123">
    <property type="entry name" value="ABC transporter transmembrane region"/>
    <property type="match status" value="1"/>
</dbReference>
<dbReference type="EMBL" id="JXLI01000019">
    <property type="protein sequence ID" value="KJY54695.1"/>
    <property type="molecule type" value="Genomic_DNA"/>
</dbReference>
<gene>
    <name evidence="10" type="ORF">JF74_18690</name>
</gene>
<dbReference type="InterPro" id="IPR027417">
    <property type="entry name" value="P-loop_NTPase"/>
</dbReference>
<dbReference type="InterPro" id="IPR011527">
    <property type="entry name" value="ABC1_TM_dom"/>
</dbReference>
<feature type="domain" description="ABC transporter" evidence="8">
    <location>
        <begin position="320"/>
        <end position="524"/>
    </location>
</feature>
<protein>
    <submittedName>
        <fullName evidence="10">Lactococcin A ABC transporter, ATP binding protein</fullName>
    </submittedName>
</protein>
<evidence type="ECO:0000256" key="5">
    <source>
        <dbReference type="ARBA" id="ARBA00022989"/>
    </source>
</evidence>
<evidence type="ECO:0000256" key="6">
    <source>
        <dbReference type="ARBA" id="ARBA00023136"/>
    </source>
</evidence>
<dbReference type="GO" id="GO:0140359">
    <property type="term" value="F:ABC-type transporter activity"/>
    <property type="evidence" value="ECO:0007669"/>
    <property type="project" value="InterPro"/>
</dbReference>
<organism evidence="10 11">
    <name type="scientific">Lactobacillus melliventris</name>
    <dbReference type="NCBI Taxonomy" id="1218507"/>
    <lineage>
        <taxon>Bacteria</taxon>
        <taxon>Bacillati</taxon>
        <taxon>Bacillota</taxon>
        <taxon>Bacilli</taxon>
        <taxon>Lactobacillales</taxon>
        <taxon>Lactobacillaceae</taxon>
        <taxon>Lactobacillus</taxon>
    </lineage>
</organism>
<dbReference type="SMART" id="SM00382">
    <property type="entry name" value="AAA"/>
    <property type="match status" value="1"/>
</dbReference>
<dbReference type="OrthoDB" id="2326711at2"/>
<dbReference type="AlphaFoldDB" id="A0A0F4L7U2"/>
<dbReference type="InterPro" id="IPR025662">
    <property type="entry name" value="Sigma_54_int_dom_ATP-bd_1"/>
</dbReference>
<dbReference type="PATRIC" id="fig|1218507.3.peg.12"/>
<dbReference type="GO" id="GO:0005524">
    <property type="term" value="F:ATP binding"/>
    <property type="evidence" value="ECO:0007669"/>
    <property type="project" value="UniProtKB-KW"/>
</dbReference>
<dbReference type="Proteomes" id="UP000033531">
    <property type="component" value="Plasmid pHma8p1"/>
</dbReference>
<evidence type="ECO:0000259" key="9">
    <source>
        <dbReference type="PROSITE" id="PS50929"/>
    </source>
</evidence>
<keyword evidence="5 7" id="KW-1133">Transmembrane helix</keyword>
<proteinExistence type="predicted"/>
<keyword evidence="10" id="KW-0614">Plasmid</keyword>
<sequence length="524" mass="58688">MSLKNLFKVNILRGSLLLLIYLLYSYTGTITTYLFRYALNALTRKDLTTFLYWCSVEILVAIVSSIFLATSTYLFNKQIQQYIHMLRDKVIHHYYQNGDGKVAKMQNILNNNMKILTDEYAKPWILILSSTLMLLMSVGVLFSMHWSLVLATVITCIIALDLPQFTKKATARATKTASQKNAAFLKTVAEWFSGLNVLRRYHAVNRLQLALKQDSATLANANKNKQKAMSIADGLNGLGNSFGQIGIILWGGLLFFHHQLDFGGWLVASNFAASIFDELWDIIDSITQIKATQDLRDELYSLTQDNTETDSEEGAAPVAFSVKNLVINYGGHQIKYPDFTIKAHDKVLLSGDSGTGKSTLFKAILGKLQPAAGSIKYYNRKNELITPDYRQIGYVAQDGMLFPDTIANNVTMFQHYSEVEINHVIDLVELTDDLAKFPQGINTTINMDTPNLSGGQQQKIILARAKLKSQDLLLLDEPTSAIDSKTSATIIRSLLASKQTVVMIGHNLRPEVQKLFDYQINLKS</sequence>
<evidence type="ECO:0000256" key="1">
    <source>
        <dbReference type="ARBA" id="ARBA00004651"/>
    </source>
</evidence>
<dbReference type="PROSITE" id="PS00675">
    <property type="entry name" value="SIGMA54_INTERACT_1"/>
    <property type="match status" value="1"/>
</dbReference>
<dbReference type="RefSeq" id="WP_046325797.1">
    <property type="nucleotide sequence ID" value="NZ_JBHTMT010000007.1"/>
</dbReference>
<keyword evidence="2 7" id="KW-0812">Transmembrane</keyword>
<comment type="caution">
    <text evidence="10">The sequence shown here is derived from an EMBL/GenBank/DDBJ whole genome shotgun (WGS) entry which is preliminary data.</text>
</comment>
<dbReference type="InterPro" id="IPR003593">
    <property type="entry name" value="AAA+_ATPase"/>
</dbReference>
<evidence type="ECO:0000256" key="7">
    <source>
        <dbReference type="SAM" id="Phobius"/>
    </source>
</evidence>
<evidence type="ECO:0000256" key="4">
    <source>
        <dbReference type="ARBA" id="ARBA00022840"/>
    </source>
</evidence>
<dbReference type="Gene3D" id="3.40.50.300">
    <property type="entry name" value="P-loop containing nucleotide triphosphate hydrolases"/>
    <property type="match status" value="1"/>
</dbReference>
<keyword evidence="3" id="KW-0547">Nucleotide-binding</keyword>
<feature type="transmembrane region" description="Helical" evidence="7">
    <location>
        <begin position="12"/>
        <end position="35"/>
    </location>
</feature>
<accession>A0A0F4L7U2</accession>
<evidence type="ECO:0000313" key="11">
    <source>
        <dbReference type="Proteomes" id="UP000033531"/>
    </source>
</evidence>
<feature type="transmembrane region" description="Helical" evidence="7">
    <location>
        <begin position="50"/>
        <end position="75"/>
    </location>
</feature>
<dbReference type="InterPro" id="IPR039421">
    <property type="entry name" value="Type_1_exporter"/>
</dbReference>
<keyword evidence="4" id="KW-0067">ATP-binding</keyword>
<dbReference type="GO" id="GO:0005886">
    <property type="term" value="C:plasma membrane"/>
    <property type="evidence" value="ECO:0007669"/>
    <property type="project" value="UniProtKB-SubCell"/>
</dbReference>
<dbReference type="Pfam" id="PF00005">
    <property type="entry name" value="ABC_tran"/>
    <property type="match status" value="1"/>
</dbReference>
<comment type="subcellular location">
    <subcellularLocation>
        <location evidence="1">Cell membrane</location>
        <topology evidence="1">Multi-pass membrane protein</topology>
    </subcellularLocation>
</comment>
<dbReference type="GO" id="GO:0034040">
    <property type="term" value="F:ATPase-coupled lipid transmembrane transporter activity"/>
    <property type="evidence" value="ECO:0007669"/>
    <property type="project" value="TreeGrafter"/>
</dbReference>
<dbReference type="InterPro" id="IPR003439">
    <property type="entry name" value="ABC_transporter-like_ATP-bd"/>
</dbReference>
<geneLocation type="plasmid" evidence="10">
    <name>pHma8p1</name>
</geneLocation>
<dbReference type="PANTHER" id="PTHR24221:SF654">
    <property type="entry name" value="ATP-BINDING CASSETTE SUB-FAMILY B MEMBER 6"/>
    <property type="match status" value="1"/>
</dbReference>
<feature type="transmembrane region" description="Helical" evidence="7">
    <location>
        <begin position="123"/>
        <end position="142"/>
    </location>
</feature>
<dbReference type="SUPFAM" id="SSF52540">
    <property type="entry name" value="P-loop containing nucleoside triphosphate hydrolases"/>
    <property type="match status" value="1"/>
</dbReference>
<feature type="transmembrane region" description="Helical" evidence="7">
    <location>
        <begin position="148"/>
        <end position="165"/>
    </location>
</feature>
<keyword evidence="6 7" id="KW-0472">Membrane</keyword>
<evidence type="ECO:0000313" key="10">
    <source>
        <dbReference type="EMBL" id="KJY54695.1"/>
    </source>
</evidence>
<evidence type="ECO:0000256" key="3">
    <source>
        <dbReference type="ARBA" id="ARBA00022741"/>
    </source>
</evidence>
<name>A0A0F4L7U2_9LACO</name>
<feature type="domain" description="ABC transmembrane type-1" evidence="9">
    <location>
        <begin position="16"/>
        <end position="291"/>
    </location>
</feature>
<dbReference type="PROSITE" id="PS50893">
    <property type="entry name" value="ABC_TRANSPORTER_2"/>
    <property type="match status" value="1"/>
</dbReference>
<dbReference type="GO" id="GO:0016887">
    <property type="term" value="F:ATP hydrolysis activity"/>
    <property type="evidence" value="ECO:0007669"/>
    <property type="project" value="InterPro"/>
</dbReference>
<dbReference type="HOGENOM" id="CLU_000604_84_3_9"/>